<keyword evidence="2" id="KW-1185">Reference proteome</keyword>
<evidence type="ECO:0000313" key="1">
    <source>
        <dbReference type="EMBL" id="SEH54596.1"/>
    </source>
</evidence>
<gene>
    <name evidence="1" type="ORF">SAMN02927937_00121</name>
</gene>
<dbReference type="EMBL" id="FNXE01000001">
    <property type="protein sequence ID" value="SEH54596.1"/>
    <property type="molecule type" value="Genomic_DNA"/>
</dbReference>
<dbReference type="PROSITE" id="PS51257">
    <property type="entry name" value="PROKAR_LIPOPROTEIN"/>
    <property type="match status" value="1"/>
</dbReference>
<organism evidence="1 2">
    <name type="scientific">Paenimyroides marinum</name>
    <dbReference type="NCBI Taxonomy" id="1159016"/>
    <lineage>
        <taxon>Bacteria</taxon>
        <taxon>Pseudomonadati</taxon>
        <taxon>Bacteroidota</taxon>
        <taxon>Flavobacteriia</taxon>
        <taxon>Flavobacteriales</taxon>
        <taxon>Flavobacteriaceae</taxon>
        <taxon>Paenimyroides</taxon>
    </lineage>
</organism>
<dbReference type="Proteomes" id="UP000199634">
    <property type="component" value="Unassembled WGS sequence"/>
</dbReference>
<dbReference type="RefSeq" id="WP_091095261.1">
    <property type="nucleotide sequence ID" value="NZ_FNXE01000001.1"/>
</dbReference>
<dbReference type="OrthoDB" id="1360339at2"/>
<dbReference type="STRING" id="1159016.SAMN02927937_00121"/>
<dbReference type="AlphaFoldDB" id="A0A1H6J529"/>
<accession>A0A1H6J529</accession>
<protein>
    <recommendedName>
        <fullName evidence="3">Lipocalin-like domain-containing protein</fullName>
    </recommendedName>
</protein>
<reference evidence="2" key="1">
    <citation type="submission" date="2016-10" db="EMBL/GenBank/DDBJ databases">
        <authorList>
            <person name="Varghese N."/>
            <person name="Submissions S."/>
        </authorList>
    </citation>
    <scope>NUCLEOTIDE SEQUENCE [LARGE SCALE GENOMIC DNA]</scope>
    <source>
        <strain evidence="2">CGMCC 1.10825</strain>
    </source>
</reference>
<evidence type="ECO:0008006" key="3">
    <source>
        <dbReference type="Google" id="ProtNLM"/>
    </source>
</evidence>
<name>A0A1H6J529_9FLAO</name>
<sequence>MMKKIIFFAITTLFFSCDNEIEDTINDYKNKPKSEELKGFWLLKGIYQPDNSKEYNDPVISNGGIARIGINEIFYLDNEYLRFLNKSDNDPMYYCNAKQRFYWYNEDLYIKSLYEDQFNTDNWQNIAEYRLPYKFGQSKDTLIVQSAGQILYLTKQNNVEYEEYSFD</sequence>
<proteinExistence type="predicted"/>
<evidence type="ECO:0000313" key="2">
    <source>
        <dbReference type="Proteomes" id="UP000199634"/>
    </source>
</evidence>